<evidence type="ECO:0008006" key="3">
    <source>
        <dbReference type="Google" id="ProtNLM"/>
    </source>
</evidence>
<reference evidence="1" key="1">
    <citation type="submission" date="2016-10" db="EMBL/GenBank/DDBJ databases">
        <authorList>
            <person name="Benchimol M."/>
            <person name="Almeida L.G."/>
            <person name="Vasconcelos A.T."/>
            <person name="Perreira-Neves A."/>
            <person name="Rosa I.A."/>
            <person name="Tasca T."/>
            <person name="Bogo M.R."/>
            <person name="de Souza W."/>
        </authorList>
    </citation>
    <scope>NUCLEOTIDE SEQUENCE [LARGE SCALE GENOMIC DNA]</scope>
    <source>
        <strain evidence="1">K</strain>
    </source>
</reference>
<gene>
    <name evidence="1" type="ORF">TRFO_12558</name>
</gene>
<keyword evidence="2" id="KW-1185">Reference proteome</keyword>
<dbReference type="Proteomes" id="UP000179807">
    <property type="component" value="Unassembled WGS sequence"/>
</dbReference>
<sequence>MVLSYKGLGRIETLNSKDLKLIFGNHEFLCNRFSASFLSSKIQKLLINDSTIECIYFEDFLKIISKNHITVSYFEHLLSQLFGGEEIIMNEQNQNLLVDLSKVLENDELGLKVIHSYDDLNEENVMSRLNY</sequence>
<proteinExistence type="predicted"/>
<dbReference type="EMBL" id="MLAK01000024">
    <property type="protein sequence ID" value="OHT17227.1"/>
    <property type="molecule type" value="Genomic_DNA"/>
</dbReference>
<organism evidence="1 2">
    <name type="scientific">Tritrichomonas foetus</name>
    <dbReference type="NCBI Taxonomy" id="1144522"/>
    <lineage>
        <taxon>Eukaryota</taxon>
        <taxon>Metamonada</taxon>
        <taxon>Parabasalia</taxon>
        <taxon>Tritrichomonadida</taxon>
        <taxon>Tritrichomonadidae</taxon>
        <taxon>Tritrichomonas</taxon>
    </lineage>
</organism>
<protein>
    <recommendedName>
        <fullName evidence="3">BTB domain-containing protein</fullName>
    </recommendedName>
</protein>
<name>A0A1J4L1B1_9EUKA</name>
<dbReference type="RefSeq" id="XP_068370363.1">
    <property type="nucleotide sequence ID" value="XM_068496704.1"/>
</dbReference>
<dbReference type="GeneID" id="94831408"/>
<evidence type="ECO:0000313" key="1">
    <source>
        <dbReference type="EMBL" id="OHT17227.1"/>
    </source>
</evidence>
<accession>A0A1J4L1B1</accession>
<dbReference type="VEuPathDB" id="TrichDB:TRFO_12558"/>
<comment type="caution">
    <text evidence="1">The sequence shown here is derived from an EMBL/GenBank/DDBJ whole genome shotgun (WGS) entry which is preliminary data.</text>
</comment>
<evidence type="ECO:0000313" key="2">
    <source>
        <dbReference type="Proteomes" id="UP000179807"/>
    </source>
</evidence>
<dbReference type="AlphaFoldDB" id="A0A1J4L1B1"/>